<keyword evidence="5" id="KW-1185">Reference proteome</keyword>
<evidence type="ECO:0000259" key="3">
    <source>
        <dbReference type="PROSITE" id="PS50915"/>
    </source>
</evidence>
<dbReference type="SUPFAM" id="SSF49695">
    <property type="entry name" value="gamma-Crystallin-like"/>
    <property type="match status" value="1"/>
</dbReference>
<dbReference type="GO" id="GO:0007601">
    <property type="term" value="P:visual perception"/>
    <property type="evidence" value="ECO:0007669"/>
    <property type="project" value="TreeGrafter"/>
</dbReference>
<dbReference type="GO" id="GO:0002088">
    <property type="term" value="P:lens development in camera-type eye"/>
    <property type="evidence" value="ECO:0007669"/>
    <property type="project" value="TreeGrafter"/>
</dbReference>
<comment type="similarity">
    <text evidence="1">Belongs to the beta/gamma-crystallin family.</text>
</comment>
<dbReference type="Gene3D" id="2.60.20.10">
    <property type="entry name" value="Crystallins"/>
    <property type="match status" value="1"/>
</dbReference>
<evidence type="ECO:0000313" key="4">
    <source>
        <dbReference type="Ensembl" id="ENSFTIP00000015191.1"/>
    </source>
</evidence>
<dbReference type="OMA" id="QPITIME"/>
<evidence type="ECO:0000256" key="2">
    <source>
        <dbReference type="ARBA" id="ARBA00022737"/>
    </source>
</evidence>
<protein>
    <recommendedName>
        <fullName evidence="3">Beta/gamma crystallin 'Greek key' domain-containing protein</fullName>
    </recommendedName>
</protein>
<dbReference type="PANTHER" id="PTHR11818:SF42">
    <property type="entry name" value="VOLTAGE-GATED HYDROGEN CHANNEL 1"/>
    <property type="match status" value="1"/>
</dbReference>
<dbReference type="AlphaFoldDB" id="A0A8C4XQR3"/>
<dbReference type="InterPro" id="IPR050252">
    <property type="entry name" value="Beta/Gamma-Crystallin"/>
</dbReference>
<keyword evidence="2" id="KW-0677">Repeat</keyword>
<dbReference type="FunFam" id="2.60.20.10:FF:000001">
    <property type="entry name" value="Crystallin gamma S"/>
    <property type="match status" value="1"/>
</dbReference>
<dbReference type="OrthoDB" id="8407241at2759"/>
<dbReference type="PANTHER" id="PTHR11818">
    <property type="entry name" value="BETA/GAMMA CRYSTALLIN"/>
    <property type="match status" value="1"/>
</dbReference>
<feature type="domain" description="Beta/gamma crystallin 'Greek key'" evidence="3">
    <location>
        <begin position="48"/>
        <end position="90"/>
    </location>
</feature>
<reference evidence="4" key="2">
    <citation type="submission" date="2025-09" db="UniProtKB">
        <authorList>
            <consortium name="Ensembl"/>
        </authorList>
    </citation>
    <scope>IDENTIFICATION</scope>
</reference>
<dbReference type="GO" id="GO:0005212">
    <property type="term" value="F:structural constituent of eye lens"/>
    <property type="evidence" value="ECO:0007669"/>
    <property type="project" value="TreeGrafter"/>
</dbReference>
<dbReference type="Proteomes" id="UP000694562">
    <property type="component" value="Unplaced"/>
</dbReference>
<accession>A0A8C4XQR3</accession>
<dbReference type="InterPro" id="IPR001064">
    <property type="entry name" value="Beta/gamma_crystallin"/>
</dbReference>
<name>A0A8C4XQR3_FALTI</name>
<dbReference type="PROSITE" id="PS50915">
    <property type="entry name" value="CRYSTALLIN_BETA_GAMMA"/>
    <property type="match status" value="1"/>
</dbReference>
<dbReference type="InterPro" id="IPR011024">
    <property type="entry name" value="G_crystallin-like"/>
</dbReference>
<reference evidence="4" key="1">
    <citation type="submission" date="2025-08" db="UniProtKB">
        <authorList>
            <consortium name="Ensembl"/>
        </authorList>
    </citation>
    <scope>IDENTIFICATION</scope>
</reference>
<dbReference type="Ensembl" id="ENSFTIT00000015837.1">
    <property type="protein sequence ID" value="ENSFTIP00000015191.1"/>
    <property type="gene ID" value="ENSFTIG00000010093.1"/>
</dbReference>
<dbReference type="PRINTS" id="PR01367">
    <property type="entry name" value="BGCRYSTALLIN"/>
</dbReference>
<evidence type="ECO:0000256" key="1">
    <source>
        <dbReference type="ARBA" id="ARBA00009646"/>
    </source>
</evidence>
<organism evidence="4 5">
    <name type="scientific">Falco tinnunculus</name>
    <name type="common">Common kestrel</name>
    <dbReference type="NCBI Taxonomy" id="100819"/>
    <lineage>
        <taxon>Eukaryota</taxon>
        <taxon>Metazoa</taxon>
        <taxon>Chordata</taxon>
        <taxon>Craniata</taxon>
        <taxon>Vertebrata</taxon>
        <taxon>Euteleostomi</taxon>
        <taxon>Archelosauria</taxon>
        <taxon>Archosauria</taxon>
        <taxon>Dinosauria</taxon>
        <taxon>Saurischia</taxon>
        <taxon>Theropoda</taxon>
        <taxon>Coelurosauria</taxon>
        <taxon>Aves</taxon>
        <taxon>Neognathae</taxon>
        <taxon>Neoaves</taxon>
        <taxon>Telluraves</taxon>
        <taxon>Australaves</taxon>
        <taxon>Falconiformes</taxon>
        <taxon>Falconidae</taxon>
        <taxon>Falco</taxon>
    </lineage>
</organism>
<dbReference type="SMART" id="SM00247">
    <property type="entry name" value="XTALbg"/>
    <property type="match status" value="2"/>
</dbReference>
<evidence type="ECO:0000313" key="5">
    <source>
        <dbReference type="Proteomes" id="UP000694562"/>
    </source>
</evidence>
<sequence>RSKRGESFSTITFFDNRVFEGCSCEAITDQPDLRAYLNCCDSLKVETGCWMVYEYPNYIGYQYLLRKGEYPDSQHWTGFSDSIRSCCIITADLSQLQIYNRNYFGGRILEFIGNCSSLQVDFHYRDIQSCNTLEESWGSMTAKVGNFQPITIMEVLHTKPAAVTQDDLRQSKTFIYHVY</sequence>
<proteinExistence type="inferred from homology"/>
<dbReference type="Pfam" id="PF00030">
    <property type="entry name" value="Crystall"/>
    <property type="match status" value="1"/>
</dbReference>